<feature type="transmembrane region" description="Helical" evidence="3">
    <location>
        <begin position="364"/>
        <end position="382"/>
    </location>
</feature>
<keyword evidence="6" id="KW-1185">Reference proteome</keyword>
<dbReference type="InterPro" id="IPR013783">
    <property type="entry name" value="Ig-like_fold"/>
</dbReference>
<reference evidence="5 6" key="1">
    <citation type="submission" date="2019-01" db="EMBL/GenBank/DDBJ databases">
        <title>A draft genome assembly of the solar-powered sea slug Elysia chlorotica.</title>
        <authorList>
            <person name="Cai H."/>
            <person name="Li Q."/>
            <person name="Fang X."/>
            <person name="Li J."/>
            <person name="Curtis N.E."/>
            <person name="Altenburger A."/>
            <person name="Shibata T."/>
            <person name="Feng M."/>
            <person name="Maeda T."/>
            <person name="Schwartz J.A."/>
            <person name="Shigenobu S."/>
            <person name="Lundholm N."/>
            <person name="Nishiyama T."/>
            <person name="Yang H."/>
            <person name="Hasebe M."/>
            <person name="Li S."/>
            <person name="Pierce S.K."/>
            <person name="Wang J."/>
        </authorList>
    </citation>
    <scope>NUCLEOTIDE SEQUENCE [LARGE SCALE GENOMIC DNA]</scope>
    <source>
        <strain evidence="5">EC2010</strain>
        <tissue evidence="5">Whole organism of an adult</tissue>
    </source>
</reference>
<sequence length="401" mass="44599">TPADGGNYSCQYVSDDETSSTSEALELVVNRPDTPQFESSATVVGLEERVILSCLVSFGGSARVIYTFIQPNKALFTTKDRRITISRFGSSNIGEYKCKISILETESELSNAVWISLKPATPSLSTIRDNLFLNGSTVLFCSNSDTEPPEKQFIFMKNKEVVQEGRDHDVTIQDFSPGKEAQYTCYVEIRNAQNNGTIQSESSNAIQISFAWSSIILTSNLTEVTSGDTVKLTCGSAGLEILREYYFYKDNFLLAKKSTITSEVGIFLASFSKADQGNYSCRWNPVATGERPIWSNDVSLTCVSQFHICECHCPNHIVQVNITSEEVQKVVHELEKDLKMPKMNLSSTHRRKVSVADYNPYSTSVGYVAILMLVLVFGSIVLSDSRGFAMFVYKKVLCCQR</sequence>
<keyword evidence="3" id="KW-0472">Membrane</keyword>
<feature type="non-terminal residue" evidence="5">
    <location>
        <position position="1"/>
    </location>
</feature>
<dbReference type="GO" id="GO:0007166">
    <property type="term" value="P:cell surface receptor signaling pathway"/>
    <property type="evidence" value="ECO:0007669"/>
    <property type="project" value="TreeGrafter"/>
</dbReference>
<dbReference type="AlphaFoldDB" id="A0A3S1BIS8"/>
<dbReference type="InterPro" id="IPR036179">
    <property type="entry name" value="Ig-like_dom_sf"/>
</dbReference>
<dbReference type="SUPFAM" id="SSF48726">
    <property type="entry name" value="Immunoglobulin"/>
    <property type="match status" value="2"/>
</dbReference>
<evidence type="ECO:0000256" key="2">
    <source>
        <dbReference type="ARBA" id="ARBA00023157"/>
    </source>
</evidence>
<dbReference type="Proteomes" id="UP000271974">
    <property type="component" value="Unassembled WGS sequence"/>
</dbReference>
<keyword evidence="3" id="KW-0812">Transmembrane</keyword>
<dbReference type="PANTHER" id="PTHR11481:SF60">
    <property type="entry name" value="IG-LIKE DOMAIN-CONTAINING PROTEIN"/>
    <property type="match status" value="1"/>
</dbReference>
<dbReference type="PROSITE" id="PS50835">
    <property type="entry name" value="IG_LIKE"/>
    <property type="match status" value="2"/>
</dbReference>
<name>A0A3S1BIS8_ELYCH</name>
<dbReference type="SMART" id="SM00409">
    <property type="entry name" value="IG"/>
    <property type="match status" value="2"/>
</dbReference>
<dbReference type="Gene3D" id="2.60.40.10">
    <property type="entry name" value="Immunoglobulins"/>
    <property type="match status" value="2"/>
</dbReference>
<dbReference type="GO" id="GO:0006955">
    <property type="term" value="P:immune response"/>
    <property type="evidence" value="ECO:0007669"/>
    <property type="project" value="TreeGrafter"/>
</dbReference>
<gene>
    <name evidence="5" type="ORF">EGW08_010463</name>
</gene>
<feature type="domain" description="Ig-like" evidence="4">
    <location>
        <begin position="122"/>
        <end position="203"/>
    </location>
</feature>
<evidence type="ECO:0000256" key="1">
    <source>
        <dbReference type="ARBA" id="ARBA00022729"/>
    </source>
</evidence>
<protein>
    <recommendedName>
        <fullName evidence="4">Ig-like domain-containing protein</fullName>
    </recommendedName>
</protein>
<dbReference type="EMBL" id="RQTK01000321">
    <property type="protein sequence ID" value="RUS81771.1"/>
    <property type="molecule type" value="Genomic_DNA"/>
</dbReference>
<proteinExistence type="predicted"/>
<dbReference type="InterPro" id="IPR050488">
    <property type="entry name" value="Ig_Fc_receptor"/>
</dbReference>
<feature type="domain" description="Ig-like" evidence="4">
    <location>
        <begin position="32"/>
        <end position="110"/>
    </location>
</feature>
<evidence type="ECO:0000256" key="3">
    <source>
        <dbReference type="SAM" id="Phobius"/>
    </source>
</evidence>
<dbReference type="InterPro" id="IPR007110">
    <property type="entry name" value="Ig-like_dom"/>
</dbReference>
<dbReference type="InterPro" id="IPR003599">
    <property type="entry name" value="Ig_sub"/>
</dbReference>
<keyword evidence="2" id="KW-1015">Disulfide bond</keyword>
<dbReference type="STRING" id="188477.A0A3S1BIS8"/>
<dbReference type="PANTHER" id="PTHR11481">
    <property type="entry name" value="IMMUNOGLOBULIN FC RECEPTOR"/>
    <property type="match status" value="1"/>
</dbReference>
<organism evidence="5 6">
    <name type="scientific">Elysia chlorotica</name>
    <name type="common">Eastern emerald elysia</name>
    <name type="synonym">Sea slug</name>
    <dbReference type="NCBI Taxonomy" id="188477"/>
    <lineage>
        <taxon>Eukaryota</taxon>
        <taxon>Metazoa</taxon>
        <taxon>Spiralia</taxon>
        <taxon>Lophotrochozoa</taxon>
        <taxon>Mollusca</taxon>
        <taxon>Gastropoda</taxon>
        <taxon>Heterobranchia</taxon>
        <taxon>Euthyneura</taxon>
        <taxon>Panpulmonata</taxon>
        <taxon>Sacoglossa</taxon>
        <taxon>Placobranchoidea</taxon>
        <taxon>Plakobranchidae</taxon>
        <taxon>Elysia</taxon>
    </lineage>
</organism>
<dbReference type="GO" id="GO:0009897">
    <property type="term" value="C:external side of plasma membrane"/>
    <property type="evidence" value="ECO:0007669"/>
    <property type="project" value="TreeGrafter"/>
</dbReference>
<feature type="non-terminal residue" evidence="5">
    <location>
        <position position="401"/>
    </location>
</feature>
<comment type="caution">
    <text evidence="5">The sequence shown here is derived from an EMBL/GenBank/DDBJ whole genome shotgun (WGS) entry which is preliminary data.</text>
</comment>
<dbReference type="OrthoDB" id="6161980at2759"/>
<dbReference type="GO" id="GO:0004888">
    <property type="term" value="F:transmembrane signaling receptor activity"/>
    <property type="evidence" value="ECO:0007669"/>
    <property type="project" value="TreeGrafter"/>
</dbReference>
<evidence type="ECO:0000259" key="4">
    <source>
        <dbReference type="PROSITE" id="PS50835"/>
    </source>
</evidence>
<keyword evidence="1" id="KW-0732">Signal</keyword>
<keyword evidence="3" id="KW-1133">Transmembrane helix</keyword>
<evidence type="ECO:0000313" key="6">
    <source>
        <dbReference type="Proteomes" id="UP000271974"/>
    </source>
</evidence>
<evidence type="ECO:0000313" key="5">
    <source>
        <dbReference type="EMBL" id="RUS81771.1"/>
    </source>
</evidence>
<accession>A0A3S1BIS8</accession>